<evidence type="ECO:0000313" key="1">
    <source>
        <dbReference type="EMBL" id="QHT37576.1"/>
    </source>
</evidence>
<dbReference type="EMBL" id="MN738799">
    <property type="protein sequence ID" value="QHT37576.1"/>
    <property type="molecule type" value="Genomic_DNA"/>
</dbReference>
<organism evidence="1">
    <name type="scientific">viral metagenome</name>
    <dbReference type="NCBI Taxonomy" id="1070528"/>
    <lineage>
        <taxon>unclassified sequences</taxon>
        <taxon>metagenomes</taxon>
        <taxon>organismal metagenomes</taxon>
    </lineage>
</organism>
<accession>A0A6C0F6Z0</accession>
<protein>
    <recommendedName>
        <fullName evidence="2">NET domain-containing protein</fullName>
    </recommendedName>
</protein>
<evidence type="ECO:0008006" key="2">
    <source>
        <dbReference type="Google" id="ProtNLM"/>
    </source>
</evidence>
<reference evidence="1" key="1">
    <citation type="journal article" date="2020" name="Nature">
        <title>Giant virus diversity and host interactions through global metagenomics.</title>
        <authorList>
            <person name="Schulz F."/>
            <person name="Roux S."/>
            <person name="Paez-Espino D."/>
            <person name="Jungbluth S."/>
            <person name="Walsh D.A."/>
            <person name="Denef V.J."/>
            <person name="McMahon K.D."/>
            <person name="Konstantinidis K.T."/>
            <person name="Eloe-Fadrosh E.A."/>
            <person name="Kyrpides N.C."/>
            <person name="Woyke T."/>
        </authorList>
    </citation>
    <scope>NUCLEOTIDE SEQUENCE</scope>
    <source>
        <strain evidence="1">GVMAG-S-ERX555997-44</strain>
    </source>
</reference>
<proteinExistence type="predicted"/>
<dbReference type="AlphaFoldDB" id="A0A6C0F6Z0"/>
<name>A0A6C0F6Z0_9ZZZZ</name>
<sequence length="114" mass="13693">MKTSIEELKNLRNIIDNINPLYHKEIFNVIKKFNMQYSENKNGIFINMNNLSKDCIVKIYEYLEYIEKQEKTFSDVEKIKKEFKKDFFSNIKDANIKTKENEKVETDTNVKLVN</sequence>